<protein>
    <submittedName>
        <fullName evidence="1">Uncharacterized protein</fullName>
    </submittedName>
</protein>
<gene>
    <name evidence="1" type="ORF">MRB53_002064</name>
</gene>
<sequence>MEKTASPPPPPPPPVVTRRTGTESFFPCEFCSDSVAVLFCRADSAKLCLSCDRVVHAANALSRKHVRSQICDNCRCQPVAVRCATDGLLLCQDCDWDAHGGCSAAASHDRSPVDGFSGCPAALNLASIWGLDLSDKKLGEGFDSVFSNWDSLDSILPVDDSWVRDLGEEVPSPPQPQPPRKAENSSSGKRKQVILQQLVEMLKRDLVQGQQKGSSCEWRPATPERNGGSDLGDGSDMRQQQPASLTAMLMLPVRRMDLAEGDRVAQEDMIWSTCNAAVDQSSQIWDFNLGRSRNHEETAALEVGYNDAGFMMKNYRELIKENNLATTKVLEDIYDMNCSSVPDDISSTDARNMSSQNLGVMHSTSKWQNNSKTPANQRPTPSGKRVLTSRSSIATLSEPRDKGSSKDFNFGEQPPPMNIGDAIRATTRTDMELLAQNRGNAMQRYKEKRKNRRYDKHIRYESRKARADTRTRVKGRFVKANEASDFKFSS</sequence>
<comment type="caution">
    <text evidence="1">The sequence shown here is derived from an EMBL/GenBank/DDBJ whole genome shotgun (WGS) entry which is preliminary data.</text>
</comment>
<organism evidence="1 2">
    <name type="scientific">Persea americana</name>
    <name type="common">Avocado</name>
    <dbReference type="NCBI Taxonomy" id="3435"/>
    <lineage>
        <taxon>Eukaryota</taxon>
        <taxon>Viridiplantae</taxon>
        <taxon>Streptophyta</taxon>
        <taxon>Embryophyta</taxon>
        <taxon>Tracheophyta</taxon>
        <taxon>Spermatophyta</taxon>
        <taxon>Magnoliopsida</taxon>
        <taxon>Magnoliidae</taxon>
        <taxon>Laurales</taxon>
        <taxon>Lauraceae</taxon>
        <taxon>Persea</taxon>
    </lineage>
</organism>
<keyword evidence="2" id="KW-1185">Reference proteome</keyword>
<evidence type="ECO:0000313" key="2">
    <source>
        <dbReference type="Proteomes" id="UP001234297"/>
    </source>
</evidence>
<dbReference type="Proteomes" id="UP001234297">
    <property type="component" value="Chromosome 1"/>
</dbReference>
<accession>A0ACC2MUD1</accession>
<evidence type="ECO:0000313" key="1">
    <source>
        <dbReference type="EMBL" id="KAJ8649041.1"/>
    </source>
</evidence>
<reference evidence="1 2" key="1">
    <citation type="journal article" date="2022" name="Hortic Res">
        <title>A haplotype resolved chromosomal level avocado genome allows analysis of novel avocado genes.</title>
        <authorList>
            <person name="Nath O."/>
            <person name="Fletcher S.J."/>
            <person name="Hayward A."/>
            <person name="Shaw L.M."/>
            <person name="Masouleh A.K."/>
            <person name="Furtado A."/>
            <person name="Henry R.J."/>
            <person name="Mitter N."/>
        </authorList>
    </citation>
    <scope>NUCLEOTIDE SEQUENCE [LARGE SCALE GENOMIC DNA]</scope>
    <source>
        <strain evidence="2">cv. Hass</strain>
    </source>
</reference>
<proteinExistence type="predicted"/>
<dbReference type="EMBL" id="CM056809">
    <property type="protein sequence ID" value="KAJ8649041.1"/>
    <property type="molecule type" value="Genomic_DNA"/>
</dbReference>
<name>A0ACC2MUD1_PERAE</name>